<dbReference type="GO" id="GO:0072546">
    <property type="term" value="C:EMC complex"/>
    <property type="evidence" value="ECO:0007669"/>
    <property type="project" value="InterPro"/>
</dbReference>
<proteinExistence type="inferred from homology"/>
<comment type="similarity">
    <text evidence="2">Belongs to the EMC6 family.</text>
</comment>
<dbReference type="AlphaFoldDB" id="A0A834W2V3"/>
<accession>A0A834W2V3</accession>
<feature type="transmembrane region" description="Helical" evidence="9">
    <location>
        <begin position="62"/>
        <end position="82"/>
    </location>
</feature>
<feature type="compositionally biased region" description="Low complexity" evidence="8">
    <location>
        <begin position="199"/>
        <end position="222"/>
    </location>
</feature>
<comment type="subcellular location">
    <subcellularLocation>
        <location evidence="1">Endoplasmic reticulum membrane</location>
        <topology evidence="1">Multi-pass membrane protein</topology>
    </subcellularLocation>
</comment>
<evidence type="ECO:0000256" key="4">
    <source>
        <dbReference type="ARBA" id="ARBA00022692"/>
    </source>
</evidence>
<keyword evidence="4 9" id="KW-0812">Transmembrane</keyword>
<dbReference type="InterPro" id="IPR008504">
    <property type="entry name" value="Emc6"/>
</dbReference>
<dbReference type="GO" id="GO:0000045">
    <property type="term" value="P:autophagosome assembly"/>
    <property type="evidence" value="ECO:0007669"/>
    <property type="project" value="TreeGrafter"/>
</dbReference>
<sequence length="332" mass="36408">MGGHNESNSSEKKSGNGVNDLPTFNAENLQSNMKTIYYSRTFMSIIGGVVAGILGFTGLKGFVFYFLLMAFTSLGLIAKAKFSIQSYFDSWNRVLIDGFLGGLMLSAVLGPGNCDQQSKILVKCQTEGKQLLVVRAVLDVSFSVIIFAPKSNGVRFLKLEWTQPYRLEGLSSSSPPSSPSESSLSSDLFLFDGISAFSSSSPSSSSSPFSSGSKSLDASSSSAVPTGRTRTVYLREKMANQMNNCKKFRFANPRKRKLNRKSEYGREGGIEEKQTWKIPPASSFVPPVALQHRSQPLKLDFTRIVDVASDRTALVRVFAFQCKDNVICSLRR</sequence>
<name>A0A834W2V3_9FABA</name>
<evidence type="ECO:0000256" key="2">
    <source>
        <dbReference type="ARBA" id="ARBA00009436"/>
    </source>
</evidence>
<keyword evidence="7 9" id="KW-0472">Membrane</keyword>
<evidence type="ECO:0000256" key="6">
    <source>
        <dbReference type="ARBA" id="ARBA00022989"/>
    </source>
</evidence>
<organism evidence="10 11">
    <name type="scientific">Senna tora</name>
    <dbReference type="NCBI Taxonomy" id="362788"/>
    <lineage>
        <taxon>Eukaryota</taxon>
        <taxon>Viridiplantae</taxon>
        <taxon>Streptophyta</taxon>
        <taxon>Embryophyta</taxon>
        <taxon>Tracheophyta</taxon>
        <taxon>Spermatophyta</taxon>
        <taxon>Magnoliopsida</taxon>
        <taxon>eudicotyledons</taxon>
        <taxon>Gunneridae</taxon>
        <taxon>Pentapetalae</taxon>
        <taxon>rosids</taxon>
        <taxon>fabids</taxon>
        <taxon>Fabales</taxon>
        <taxon>Fabaceae</taxon>
        <taxon>Caesalpinioideae</taxon>
        <taxon>Cassia clade</taxon>
        <taxon>Senna</taxon>
    </lineage>
</organism>
<evidence type="ECO:0000256" key="3">
    <source>
        <dbReference type="ARBA" id="ARBA00020827"/>
    </source>
</evidence>
<evidence type="ECO:0000256" key="7">
    <source>
        <dbReference type="ARBA" id="ARBA00023136"/>
    </source>
</evidence>
<protein>
    <recommendedName>
        <fullName evidence="3">ER membrane protein complex subunit 6</fullName>
    </recommendedName>
</protein>
<keyword evidence="11" id="KW-1185">Reference proteome</keyword>
<evidence type="ECO:0000256" key="8">
    <source>
        <dbReference type="SAM" id="MobiDB-lite"/>
    </source>
</evidence>
<feature type="region of interest" description="Disordered" evidence="8">
    <location>
        <begin position="1"/>
        <end position="21"/>
    </location>
</feature>
<dbReference type="EMBL" id="JAAIUW010000012">
    <property type="protein sequence ID" value="KAF7806793.1"/>
    <property type="molecule type" value="Genomic_DNA"/>
</dbReference>
<dbReference type="PANTHER" id="PTHR20994">
    <property type="entry name" value="ER MEMBRANE PROTEIN COMPLEX SUBUNIT 6"/>
    <property type="match status" value="1"/>
</dbReference>
<evidence type="ECO:0000313" key="11">
    <source>
        <dbReference type="Proteomes" id="UP000634136"/>
    </source>
</evidence>
<feature type="transmembrane region" description="Helical" evidence="9">
    <location>
        <begin position="37"/>
        <end position="56"/>
    </location>
</feature>
<evidence type="ECO:0000256" key="1">
    <source>
        <dbReference type="ARBA" id="ARBA00004477"/>
    </source>
</evidence>
<evidence type="ECO:0000256" key="9">
    <source>
        <dbReference type="SAM" id="Phobius"/>
    </source>
</evidence>
<reference evidence="10" key="1">
    <citation type="submission" date="2020-09" db="EMBL/GenBank/DDBJ databases">
        <title>Genome-Enabled Discovery of Anthraquinone Biosynthesis in Senna tora.</title>
        <authorList>
            <person name="Kang S.-H."/>
            <person name="Pandey R.P."/>
            <person name="Lee C.-M."/>
            <person name="Sim J.-S."/>
            <person name="Jeong J.-T."/>
            <person name="Choi B.-S."/>
            <person name="Jung M."/>
            <person name="Ginzburg D."/>
            <person name="Zhao K."/>
            <person name="Won S.Y."/>
            <person name="Oh T.-J."/>
            <person name="Yu Y."/>
            <person name="Kim N.-H."/>
            <person name="Lee O.R."/>
            <person name="Lee T.-H."/>
            <person name="Bashyal P."/>
            <person name="Kim T.-S."/>
            <person name="Lee W.-H."/>
            <person name="Kawkins C."/>
            <person name="Kim C.-K."/>
            <person name="Kim J.S."/>
            <person name="Ahn B.O."/>
            <person name="Rhee S.Y."/>
            <person name="Sohng J.K."/>
        </authorList>
    </citation>
    <scope>NUCLEOTIDE SEQUENCE</scope>
    <source>
        <tissue evidence="10">Leaf</tissue>
    </source>
</reference>
<dbReference type="GO" id="GO:0034975">
    <property type="term" value="P:protein folding in endoplasmic reticulum"/>
    <property type="evidence" value="ECO:0007669"/>
    <property type="project" value="TreeGrafter"/>
</dbReference>
<evidence type="ECO:0000256" key="5">
    <source>
        <dbReference type="ARBA" id="ARBA00022824"/>
    </source>
</evidence>
<dbReference type="OrthoDB" id="16510at2759"/>
<dbReference type="Pfam" id="PF07019">
    <property type="entry name" value="EMC6"/>
    <property type="match status" value="1"/>
</dbReference>
<keyword evidence="6 9" id="KW-1133">Transmembrane helix</keyword>
<dbReference type="PANTHER" id="PTHR20994:SF0">
    <property type="entry name" value="ER MEMBRANE PROTEIN COMPLEX SUBUNIT 6"/>
    <property type="match status" value="1"/>
</dbReference>
<gene>
    <name evidence="10" type="ORF">G2W53_038954</name>
</gene>
<dbReference type="InterPro" id="IPR029008">
    <property type="entry name" value="EMC6-like"/>
</dbReference>
<feature type="transmembrane region" description="Helical" evidence="9">
    <location>
        <begin position="94"/>
        <end position="112"/>
    </location>
</feature>
<comment type="caution">
    <text evidence="10">The sequence shown here is derived from an EMBL/GenBank/DDBJ whole genome shotgun (WGS) entry which is preliminary data.</text>
</comment>
<evidence type="ECO:0000313" key="10">
    <source>
        <dbReference type="EMBL" id="KAF7806793.1"/>
    </source>
</evidence>
<feature type="region of interest" description="Disordered" evidence="8">
    <location>
        <begin position="199"/>
        <end position="224"/>
    </location>
</feature>
<keyword evidence="5" id="KW-0256">Endoplasmic reticulum</keyword>
<dbReference type="Proteomes" id="UP000634136">
    <property type="component" value="Unassembled WGS sequence"/>
</dbReference>
<feature type="transmembrane region" description="Helical" evidence="9">
    <location>
        <begin position="132"/>
        <end position="149"/>
    </location>
</feature>